<keyword evidence="6" id="KW-0653">Protein transport</keyword>
<dbReference type="RefSeq" id="WP_269332749.1">
    <property type="nucleotide sequence ID" value="NZ_JAMZFT010000002.1"/>
</dbReference>
<sequence>MSTDPLAGPILPRSRIIRAEQTDALLSGEDLAARAARAEEESRRLLQRKAEEATRDARQQGYEAGRRDALRAASALIIKVRTSVDRELERAEAEIEAAALKVVRRVLGDMPVADKVAAAAAAVVADLRSARRLDIRVHPAAAERVEAAIAGLRADSRPLPALNVTPDDGLPEDACRVDSDLGVIDADVSLQLEAIELALRDDRPEGKA</sequence>
<dbReference type="Proteomes" id="UP001055804">
    <property type="component" value="Unassembled WGS sequence"/>
</dbReference>
<feature type="domain" description="Flagellar assembly protein FliH/Type III secretion system HrpE" evidence="9">
    <location>
        <begin position="71"/>
        <end position="194"/>
    </location>
</feature>
<evidence type="ECO:0000256" key="7">
    <source>
        <dbReference type="ARBA" id="ARBA00023225"/>
    </source>
</evidence>
<dbReference type="EMBL" id="JAMZFT010000002">
    <property type="protein sequence ID" value="MCP1336803.1"/>
    <property type="molecule type" value="Genomic_DNA"/>
</dbReference>
<keyword evidence="7" id="KW-1006">Bacterial flagellum protein export</keyword>
<proteinExistence type="inferred from homology"/>
<evidence type="ECO:0000256" key="2">
    <source>
        <dbReference type="ARBA" id="ARBA00006602"/>
    </source>
</evidence>
<dbReference type="AlphaFoldDB" id="A0A9J6PG79"/>
<evidence type="ECO:0000313" key="11">
    <source>
        <dbReference type="Proteomes" id="UP001055804"/>
    </source>
</evidence>
<evidence type="ECO:0000256" key="4">
    <source>
        <dbReference type="ARBA" id="ARBA00022448"/>
    </source>
</evidence>
<accession>A0A9J6PG79</accession>
<dbReference type="Pfam" id="PF02108">
    <property type="entry name" value="FliH"/>
    <property type="match status" value="1"/>
</dbReference>
<dbReference type="PANTHER" id="PTHR34982:SF1">
    <property type="entry name" value="FLAGELLAR ASSEMBLY PROTEIN FLIH"/>
    <property type="match status" value="1"/>
</dbReference>
<gene>
    <name evidence="10" type="ORF">NJQ99_10320</name>
</gene>
<reference evidence="10" key="1">
    <citation type="submission" date="2022-06" db="EMBL/GenBank/DDBJ databases">
        <title>Isolation and Genomics of Futiania mangrovii gen. nov., sp. nov., a Rare and Metabolically-versatile member in the Class Alphaproteobacteria.</title>
        <authorList>
            <person name="Liu L."/>
            <person name="Huang W.-C."/>
            <person name="Pan J."/>
            <person name="Li J."/>
            <person name="Huang Y."/>
            <person name="Du H."/>
            <person name="Liu Y."/>
            <person name="Li M."/>
        </authorList>
    </citation>
    <scope>NUCLEOTIDE SEQUENCE</scope>
    <source>
        <strain evidence="10">FT118</strain>
    </source>
</reference>
<dbReference type="InterPro" id="IPR018035">
    <property type="entry name" value="Flagellar_FliH/T3SS_HrpE"/>
</dbReference>
<feature type="region of interest" description="Disordered" evidence="8">
    <location>
        <begin position="43"/>
        <end position="62"/>
    </location>
</feature>
<evidence type="ECO:0000256" key="8">
    <source>
        <dbReference type="SAM" id="MobiDB-lite"/>
    </source>
</evidence>
<evidence type="ECO:0000256" key="3">
    <source>
        <dbReference type="ARBA" id="ARBA00016507"/>
    </source>
</evidence>
<keyword evidence="5" id="KW-1005">Bacterial flagellum biogenesis</keyword>
<evidence type="ECO:0000256" key="6">
    <source>
        <dbReference type="ARBA" id="ARBA00022927"/>
    </source>
</evidence>
<dbReference type="PANTHER" id="PTHR34982">
    <property type="entry name" value="YOP PROTEINS TRANSLOCATION PROTEIN L"/>
    <property type="match status" value="1"/>
</dbReference>
<name>A0A9J6PG79_9PROT</name>
<evidence type="ECO:0000259" key="9">
    <source>
        <dbReference type="Pfam" id="PF02108"/>
    </source>
</evidence>
<keyword evidence="11" id="KW-1185">Reference proteome</keyword>
<comment type="function">
    <text evidence="1">Needed for flagellar regrowth and assembly.</text>
</comment>
<evidence type="ECO:0000313" key="10">
    <source>
        <dbReference type="EMBL" id="MCP1336803.1"/>
    </source>
</evidence>
<protein>
    <recommendedName>
        <fullName evidence="3">Flagellar assembly protein FliH</fullName>
    </recommendedName>
</protein>
<evidence type="ECO:0000256" key="5">
    <source>
        <dbReference type="ARBA" id="ARBA00022795"/>
    </source>
</evidence>
<comment type="similarity">
    <text evidence="2">Belongs to the FliH family.</text>
</comment>
<comment type="caution">
    <text evidence="10">The sequence shown here is derived from an EMBL/GenBank/DDBJ whole genome shotgun (WGS) entry which is preliminary data.</text>
</comment>
<evidence type="ECO:0000256" key="1">
    <source>
        <dbReference type="ARBA" id="ARBA00003041"/>
    </source>
</evidence>
<keyword evidence="4" id="KW-0813">Transport</keyword>
<dbReference type="GO" id="GO:0005829">
    <property type="term" value="C:cytosol"/>
    <property type="evidence" value="ECO:0007669"/>
    <property type="project" value="TreeGrafter"/>
</dbReference>
<dbReference type="GO" id="GO:0044781">
    <property type="term" value="P:bacterial-type flagellum organization"/>
    <property type="evidence" value="ECO:0007669"/>
    <property type="project" value="UniProtKB-KW"/>
</dbReference>
<dbReference type="InterPro" id="IPR051472">
    <property type="entry name" value="T3SS_Stator/FliH"/>
</dbReference>
<dbReference type="GO" id="GO:0015031">
    <property type="term" value="P:protein transport"/>
    <property type="evidence" value="ECO:0007669"/>
    <property type="project" value="UniProtKB-KW"/>
</dbReference>
<organism evidence="10 11">
    <name type="scientific">Futiania mangrovi</name>
    <dbReference type="NCBI Taxonomy" id="2959716"/>
    <lineage>
        <taxon>Bacteria</taxon>
        <taxon>Pseudomonadati</taxon>
        <taxon>Pseudomonadota</taxon>
        <taxon>Alphaproteobacteria</taxon>
        <taxon>Futianiales</taxon>
        <taxon>Futianiaceae</taxon>
        <taxon>Futiania</taxon>
    </lineage>
</organism>